<dbReference type="AlphaFoldDB" id="A0ABD3NYY7"/>
<gene>
    <name evidence="1" type="ORF">ACHAWO_006298</name>
</gene>
<evidence type="ECO:0000313" key="2">
    <source>
        <dbReference type="Proteomes" id="UP001530400"/>
    </source>
</evidence>
<organism evidence="1 2">
    <name type="scientific">Cyclotella atomus</name>
    <dbReference type="NCBI Taxonomy" id="382360"/>
    <lineage>
        <taxon>Eukaryota</taxon>
        <taxon>Sar</taxon>
        <taxon>Stramenopiles</taxon>
        <taxon>Ochrophyta</taxon>
        <taxon>Bacillariophyta</taxon>
        <taxon>Coscinodiscophyceae</taxon>
        <taxon>Thalassiosirophycidae</taxon>
        <taxon>Stephanodiscales</taxon>
        <taxon>Stephanodiscaceae</taxon>
        <taxon>Cyclotella</taxon>
    </lineage>
</organism>
<feature type="non-terminal residue" evidence="1">
    <location>
        <position position="1"/>
    </location>
</feature>
<name>A0ABD3NYY7_9STRA</name>
<feature type="non-terminal residue" evidence="1">
    <location>
        <position position="135"/>
    </location>
</feature>
<sequence length="135" mass="15080">GRRASVKSGIEVKDLKKQGYTQAGVWSKKFSVFRFGSSEVVVVQQEDGHHKGNKLCKKCCAIYSNIPREICKIFTDTCPIGTQETNRKKPTAGVRNIITEGFGVRGQVDLIDFQSTPDGPFKYLLNYIDHGVKKL</sequence>
<proteinExistence type="predicted"/>
<keyword evidence="2" id="KW-1185">Reference proteome</keyword>
<dbReference type="EMBL" id="JALLPJ020000938">
    <property type="protein sequence ID" value="KAL3779340.1"/>
    <property type="molecule type" value="Genomic_DNA"/>
</dbReference>
<evidence type="ECO:0000313" key="1">
    <source>
        <dbReference type="EMBL" id="KAL3779340.1"/>
    </source>
</evidence>
<dbReference type="Proteomes" id="UP001530400">
    <property type="component" value="Unassembled WGS sequence"/>
</dbReference>
<comment type="caution">
    <text evidence="1">The sequence shown here is derived from an EMBL/GenBank/DDBJ whole genome shotgun (WGS) entry which is preliminary data.</text>
</comment>
<protein>
    <submittedName>
        <fullName evidence="1">Uncharacterized protein</fullName>
    </submittedName>
</protein>
<accession>A0ABD3NYY7</accession>
<reference evidence="1 2" key="1">
    <citation type="submission" date="2024-10" db="EMBL/GenBank/DDBJ databases">
        <title>Updated reference genomes for cyclostephanoid diatoms.</title>
        <authorList>
            <person name="Roberts W.R."/>
            <person name="Alverson A.J."/>
        </authorList>
    </citation>
    <scope>NUCLEOTIDE SEQUENCE [LARGE SCALE GENOMIC DNA]</scope>
    <source>
        <strain evidence="1 2">AJA010-31</strain>
    </source>
</reference>